<dbReference type="AlphaFoldDB" id="A0A7F8RUJ8"/>
<protein>
    <submittedName>
        <fullName evidence="12">Limbin-like</fullName>
    </submittedName>
</protein>
<dbReference type="InterPro" id="IPR022076">
    <property type="entry name" value="Limbin"/>
</dbReference>
<dbReference type="KEGG" id="lww:115944724"/>
<keyword evidence="4" id="KW-1003">Cell membrane</keyword>
<evidence type="ECO:0000256" key="8">
    <source>
        <dbReference type="ARBA" id="ARBA00023136"/>
    </source>
</evidence>
<dbReference type="GO" id="GO:0060170">
    <property type="term" value="C:ciliary membrane"/>
    <property type="evidence" value="ECO:0007669"/>
    <property type="project" value="UniProtKB-SubCell"/>
</dbReference>
<dbReference type="Proteomes" id="UP000245341">
    <property type="component" value="Unplaced"/>
</dbReference>
<evidence type="ECO:0000256" key="3">
    <source>
        <dbReference type="ARBA" id="ARBA00004309"/>
    </source>
</evidence>
<keyword evidence="11" id="KW-1185">Reference proteome</keyword>
<sequence length="193" mass="21049">MLAFTPSWPKKTLFKRESPITHRLFGDISRDVPKNAEDGVIFQKCAMVSGQSELQTAHVRLLVDNTRTPVATNLSDLLLLDNITGLSVMGSTGNQTSAGFQAFRKKFLQVGDSFSVSYTAFIKAGEVGSGEVLMLPAQLTFQSSAQVQHHESKLEHSQFTSADGVNEDLALNDQMIDILSSEDPGSMLQALEE</sequence>
<keyword evidence="9" id="KW-0206">Cytoskeleton</keyword>
<gene>
    <name evidence="12" type="primary">LOC115944724</name>
</gene>
<dbReference type="PANTHER" id="PTHR16795:SF14">
    <property type="entry name" value="LIMBIN"/>
    <property type="match status" value="1"/>
</dbReference>
<evidence type="ECO:0000256" key="7">
    <source>
        <dbReference type="ARBA" id="ARBA00022989"/>
    </source>
</evidence>
<name>A0A7F8RUJ8_LEPWE</name>
<proteinExistence type="predicted"/>
<dbReference type="GO" id="GO:0098797">
    <property type="term" value="C:plasma membrane protein complex"/>
    <property type="evidence" value="ECO:0007669"/>
    <property type="project" value="TreeGrafter"/>
</dbReference>
<evidence type="ECO:0000256" key="5">
    <source>
        <dbReference type="ARBA" id="ARBA00022490"/>
    </source>
</evidence>
<evidence type="ECO:0000256" key="6">
    <source>
        <dbReference type="ARBA" id="ARBA00022692"/>
    </source>
</evidence>
<keyword evidence="10" id="KW-0966">Cell projection</keyword>
<keyword evidence="6" id="KW-0812">Transmembrane</keyword>
<keyword evidence="7" id="KW-1133">Transmembrane helix</keyword>
<organism evidence="11 12">
    <name type="scientific">Leptonychotes weddellii</name>
    <name type="common">Weddell seal</name>
    <name type="synonym">Otaria weddellii</name>
    <dbReference type="NCBI Taxonomy" id="9713"/>
    <lineage>
        <taxon>Eukaryota</taxon>
        <taxon>Metazoa</taxon>
        <taxon>Chordata</taxon>
        <taxon>Craniata</taxon>
        <taxon>Vertebrata</taxon>
        <taxon>Euteleostomi</taxon>
        <taxon>Mammalia</taxon>
        <taxon>Eutheria</taxon>
        <taxon>Laurasiatheria</taxon>
        <taxon>Carnivora</taxon>
        <taxon>Caniformia</taxon>
        <taxon>Pinnipedia</taxon>
        <taxon>Phocidae</taxon>
        <taxon>Monachinae</taxon>
        <taxon>Lobodontini</taxon>
        <taxon>Leptonychotes</taxon>
    </lineage>
</organism>
<dbReference type="InterPro" id="IPR026501">
    <property type="entry name" value="Limbin/EVC"/>
</dbReference>
<evidence type="ECO:0000256" key="9">
    <source>
        <dbReference type="ARBA" id="ARBA00023212"/>
    </source>
</evidence>
<evidence type="ECO:0000256" key="4">
    <source>
        <dbReference type="ARBA" id="ARBA00022475"/>
    </source>
</evidence>
<dbReference type="Pfam" id="PF12297">
    <property type="entry name" value="EVC2_like"/>
    <property type="match status" value="1"/>
</dbReference>
<comment type="subcellular location">
    <subcellularLocation>
        <location evidence="2">Cell membrane</location>
        <topology evidence="2">Single-pass membrane protein</topology>
    </subcellularLocation>
    <subcellularLocation>
        <location evidence="3">Cell projection</location>
        <location evidence="3">Cilium membrane</location>
    </subcellularLocation>
    <subcellularLocation>
        <location evidence="1">Cytoplasm</location>
        <location evidence="1">Cytoskeleton</location>
        <location evidence="1">Cilium basal body</location>
    </subcellularLocation>
</comment>
<keyword evidence="5" id="KW-0963">Cytoplasm</keyword>
<evidence type="ECO:0000313" key="12">
    <source>
        <dbReference type="RefSeq" id="XP_030896629.1"/>
    </source>
</evidence>
<evidence type="ECO:0000313" key="11">
    <source>
        <dbReference type="Proteomes" id="UP000245341"/>
    </source>
</evidence>
<evidence type="ECO:0000256" key="2">
    <source>
        <dbReference type="ARBA" id="ARBA00004162"/>
    </source>
</evidence>
<keyword evidence="8" id="KW-0472">Membrane</keyword>
<dbReference type="PANTHER" id="PTHR16795">
    <property type="entry name" value="LIMBIN/ELLIS-VAN CREVELD PROTEIN"/>
    <property type="match status" value="1"/>
</dbReference>
<accession>A0A7F8RUJ8</accession>
<dbReference type="GeneID" id="115944724"/>
<reference evidence="12" key="1">
    <citation type="submission" date="2025-08" db="UniProtKB">
        <authorList>
            <consortium name="RefSeq"/>
        </authorList>
    </citation>
    <scope>IDENTIFICATION</scope>
    <source>
        <tissue evidence="12">Liver</tissue>
    </source>
</reference>
<dbReference type="GO" id="GO:0007224">
    <property type="term" value="P:smoothened signaling pathway"/>
    <property type="evidence" value="ECO:0007669"/>
    <property type="project" value="InterPro"/>
</dbReference>
<evidence type="ECO:0000256" key="1">
    <source>
        <dbReference type="ARBA" id="ARBA00004120"/>
    </source>
</evidence>
<dbReference type="RefSeq" id="XP_030896629.1">
    <property type="nucleotide sequence ID" value="XM_031040769.1"/>
</dbReference>
<dbReference type="OrthoDB" id="8852462at2759"/>
<evidence type="ECO:0000256" key="10">
    <source>
        <dbReference type="ARBA" id="ARBA00023273"/>
    </source>
</evidence>